<dbReference type="Proteomes" id="UP000000343">
    <property type="component" value="Chromosome"/>
</dbReference>
<feature type="domain" description="Flagellar hook-associated protein FlgK helical" evidence="10">
    <location>
        <begin position="114"/>
        <end position="329"/>
    </location>
</feature>
<dbReference type="InterPro" id="IPR053927">
    <property type="entry name" value="FlgK_helical"/>
</dbReference>
<evidence type="ECO:0000256" key="3">
    <source>
        <dbReference type="ARBA" id="ARBA00009677"/>
    </source>
</evidence>
<dbReference type="GO" id="GO:0009424">
    <property type="term" value="C:bacterial-type flagellum hook"/>
    <property type="evidence" value="ECO:0007669"/>
    <property type="project" value="UniProtKB-UniRule"/>
</dbReference>
<dbReference type="InterPro" id="IPR010930">
    <property type="entry name" value="Flg_bb/hook_C_dom"/>
</dbReference>
<dbReference type="SUPFAM" id="SSF64518">
    <property type="entry name" value="Phase 1 flagellin"/>
    <property type="match status" value="1"/>
</dbReference>
<dbReference type="GO" id="GO:0005576">
    <property type="term" value="C:extracellular region"/>
    <property type="evidence" value="ECO:0007669"/>
    <property type="project" value="UniProtKB-SubCell"/>
</dbReference>
<dbReference type="EMBL" id="CP002480">
    <property type="protein sequence ID" value="ADW69377.1"/>
    <property type="molecule type" value="Genomic_DNA"/>
</dbReference>
<dbReference type="InterPro" id="IPR001444">
    <property type="entry name" value="Flag_bb_rod_N"/>
</dbReference>
<protein>
    <recommendedName>
        <fullName evidence="4 7">Flagellar hook-associated protein 1</fullName>
        <shortName evidence="7">HAP1</shortName>
    </recommendedName>
</protein>
<feature type="domain" description="Flagellar basal-body/hook protein C-terminal" evidence="9">
    <location>
        <begin position="423"/>
        <end position="462"/>
    </location>
</feature>
<dbReference type="eggNOG" id="COG1256">
    <property type="taxonomic scope" value="Bacteria"/>
</dbReference>
<name>E8X3U9_GRATM</name>
<dbReference type="PANTHER" id="PTHR30033">
    <property type="entry name" value="FLAGELLAR HOOK-ASSOCIATED PROTEIN 1"/>
    <property type="match status" value="1"/>
</dbReference>
<dbReference type="InterPro" id="IPR002371">
    <property type="entry name" value="FlgK"/>
</dbReference>
<dbReference type="OrthoDB" id="9802553at2"/>
<evidence type="ECO:0000259" key="10">
    <source>
        <dbReference type="Pfam" id="PF22638"/>
    </source>
</evidence>
<evidence type="ECO:0000313" key="12">
    <source>
        <dbReference type="Proteomes" id="UP000000343"/>
    </source>
</evidence>
<comment type="subcellular location">
    <subcellularLocation>
        <location evidence="1 7">Bacterial flagellum</location>
    </subcellularLocation>
    <subcellularLocation>
        <location evidence="2 7">Secreted</location>
    </subcellularLocation>
</comment>
<dbReference type="RefSeq" id="WP_013580693.1">
    <property type="nucleotide sequence ID" value="NC_015064.1"/>
</dbReference>
<evidence type="ECO:0000259" key="9">
    <source>
        <dbReference type="Pfam" id="PF06429"/>
    </source>
</evidence>
<evidence type="ECO:0000256" key="1">
    <source>
        <dbReference type="ARBA" id="ARBA00004365"/>
    </source>
</evidence>
<sequence>MGSLSSLYDLSRGALQADQVALTTTANNVANQNTVGYTRQVVTFASGADRVTLSDGAIASANAPEATVSSARDRVLEQRVQQQTQLQAGTSAQATALSQLEAVFSISGSSATVGSTQIGTAIDGFFSSLTALTSNPSDSSTRQAVLTAAGTLAQAFNAGAQQISSVAAGINSGVASSVTAVNSLTATIAGLNAQIQSQSPNTDAGALEDQRQTAIAQLSQYIGLDQISTESNGIALTTASGATLVSGTKSYDISSAVVGGSAKIYDSTGADITAGITGGSIGGQLAAQGGALTTASTALDALAYRIATAVNTQNEAGLNGSGSAAGAIFTVPSSSAGAAGALVVSATSVNAIASAGSGEGVTGNTNALALAAIATGTDANGATIDGSFAALLSQVGSSSSSLQAQSTAQQATLTALTSQRDSLSAVSLDEEAANLSQYQRSYDAAAKLFSIVDSVTVTALNLGEEVAVQ</sequence>
<evidence type="ECO:0000256" key="7">
    <source>
        <dbReference type="RuleBase" id="RU362065"/>
    </source>
</evidence>
<evidence type="ECO:0000313" key="11">
    <source>
        <dbReference type="EMBL" id="ADW69377.1"/>
    </source>
</evidence>
<dbReference type="NCBIfam" id="TIGR02492">
    <property type="entry name" value="flgK_ends"/>
    <property type="match status" value="1"/>
</dbReference>
<proteinExistence type="inferred from homology"/>
<dbReference type="Pfam" id="PF06429">
    <property type="entry name" value="Flg_bbr_C"/>
    <property type="match status" value="1"/>
</dbReference>
<evidence type="ECO:0000256" key="2">
    <source>
        <dbReference type="ARBA" id="ARBA00004613"/>
    </source>
</evidence>
<dbReference type="AlphaFoldDB" id="E8X3U9"/>
<organism evidence="12">
    <name type="scientific">Granulicella tundricola (strain ATCC BAA-1859 / DSM 23138 / MP5ACTX9)</name>
    <dbReference type="NCBI Taxonomy" id="1198114"/>
    <lineage>
        <taxon>Bacteria</taxon>
        <taxon>Pseudomonadati</taxon>
        <taxon>Acidobacteriota</taxon>
        <taxon>Terriglobia</taxon>
        <taxon>Terriglobales</taxon>
        <taxon>Acidobacteriaceae</taxon>
        <taxon>Granulicella</taxon>
    </lineage>
</organism>
<dbReference type="HOGENOM" id="CLU_012762_1_0_0"/>
<keyword evidence="12" id="KW-1185">Reference proteome</keyword>
<dbReference type="PaxDb" id="1198114-AciX9_2340"/>
<dbReference type="InterPro" id="IPR019776">
    <property type="entry name" value="Flagellar_basal_body_rod_CS"/>
</dbReference>
<dbReference type="GO" id="GO:0044780">
    <property type="term" value="P:bacterial-type flagellum assembly"/>
    <property type="evidence" value="ECO:0007669"/>
    <property type="project" value="InterPro"/>
</dbReference>
<dbReference type="Pfam" id="PF00460">
    <property type="entry name" value="Flg_bb_rod"/>
    <property type="match status" value="1"/>
</dbReference>
<gene>
    <name evidence="7" type="primary">flgK</name>
    <name evidence="11" type="ordered locus">AciX9_2340</name>
</gene>
<evidence type="ECO:0000256" key="6">
    <source>
        <dbReference type="ARBA" id="ARBA00023143"/>
    </source>
</evidence>
<dbReference type="STRING" id="1198114.AciX9_2340"/>
<evidence type="ECO:0000259" key="8">
    <source>
        <dbReference type="Pfam" id="PF00460"/>
    </source>
</evidence>
<dbReference type="PRINTS" id="PR01005">
    <property type="entry name" value="FLGHOOKAP1"/>
</dbReference>
<dbReference type="PANTHER" id="PTHR30033:SF1">
    <property type="entry name" value="FLAGELLAR HOOK-ASSOCIATED PROTEIN 1"/>
    <property type="match status" value="1"/>
</dbReference>
<keyword evidence="6 7" id="KW-0975">Bacterial flagellum</keyword>
<evidence type="ECO:0000256" key="5">
    <source>
        <dbReference type="ARBA" id="ARBA00022525"/>
    </source>
</evidence>
<keyword evidence="5 7" id="KW-0964">Secreted</keyword>
<keyword evidence="11" id="KW-0282">Flagellum</keyword>
<feature type="domain" description="Flagellar basal body rod protein N-terminal" evidence="8">
    <location>
        <begin position="12"/>
        <end position="38"/>
    </location>
</feature>
<keyword evidence="11" id="KW-0969">Cilium</keyword>
<comment type="similarity">
    <text evidence="3 7">Belongs to the flagella basal body rod proteins family.</text>
</comment>
<accession>E8X3U9</accession>
<reference evidence="12" key="1">
    <citation type="submission" date="2011-01" db="EMBL/GenBank/DDBJ databases">
        <title>Complete sequence of chromosome of Acidobacterium sp. MP5ACTX9.</title>
        <authorList>
            <consortium name="US DOE Joint Genome Institute"/>
            <person name="Lucas S."/>
            <person name="Copeland A."/>
            <person name="Lapidus A."/>
            <person name="Cheng J.-F."/>
            <person name="Goodwin L."/>
            <person name="Pitluck S."/>
            <person name="Teshima H."/>
            <person name="Detter J.C."/>
            <person name="Han C."/>
            <person name="Tapia R."/>
            <person name="Land M."/>
            <person name="Hauser L."/>
            <person name="Kyrpides N."/>
            <person name="Ivanova N."/>
            <person name="Ovchinnikova G."/>
            <person name="Pagani I."/>
            <person name="Rawat S.R."/>
            <person name="Mannisto M."/>
            <person name="Haggblom M.M."/>
            <person name="Woyke T."/>
        </authorList>
    </citation>
    <scope>NUCLEOTIDE SEQUENCE [LARGE SCALE GENOMIC DNA]</scope>
    <source>
        <strain evidence="12">MP5ACTX9</strain>
    </source>
</reference>
<dbReference type="GO" id="GO:0005198">
    <property type="term" value="F:structural molecule activity"/>
    <property type="evidence" value="ECO:0007669"/>
    <property type="project" value="UniProtKB-UniRule"/>
</dbReference>
<keyword evidence="11" id="KW-0966">Cell projection</keyword>
<evidence type="ECO:0000256" key="4">
    <source>
        <dbReference type="ARBA" id="ARBA00016244"/>
    </source>
</evidence>
<dbReference type="Pfam" id="PF22638">
    <property type="entry name" value="FlgK_D1"/>
    <property type="match status" value="1"/>
</dbReference>
<dbReference type="KEGG" id="acm:AciX9_2340"/>
<dbReference type="PROSITE" id="PS00588">
    <property type="entry name" value="FLAGELLA_BB_ROD"/>
    <property type="match status" value="1"/>
</dbReference>